<sequence>MRPSTLRSLILCLWSLLLAEAAAHVLQDRSYVDRFDKFYHVTQGEWACSRMKLERIQYGIKEAHRLAEKSINVLKTKGAETSPAFHLWFGESNATPQMVDTLLKEHYQTALSHLSFSKTPTRISFNKVPKFWAIKGNSKPTSRSIVYACPPDNDAAKLCGPGKLAAAVYEQRTEGQGGKSALTGPTILGFCPNYFKHGVFTKNIDMVVKYRKDRKVDKPSRGFLLLHELQRFSKATFPNPPAEDLNEPSGNKKCYSPECCSKLPDSEKIRNAQNYALFALDVAASPATKTPTS</sequence>
<evidence type="ECO:0000256" key="1">
    <source>
        <dbReference type="SAM" id="SignalP"/>
    </source>
</evidence>
<feature type="chain" id="PRO_5001635235" evidence="1">
    <location>
        <begin position="24"/>
        <end position="293"/>
    </location>
</feature>
<dbReference type="AlphaFoldDB" id="A0A066XRK6"/>
<keyword evidence="1" id="KW-0732">Signal</keyword>
<accession>A0A066XRK6</accession>
<dbReference type="OrthoDB" id="4811013at2759"/>
<dbReference type="eggNOG" id="ENOG502REQD">
    <property type="taxonomic scope" value="Eukaryota"/>
</dbReference>
<dbReference type="SUPFAM" id="SSF55486">
    <property type="entry name" value="Metalloproteases ('zincins'), catalytic domain"/>
    <property type="match status" value="1"/>
</dbReference>
<dbReference type="GO" id="GO:0008237">
    <property type="term" value="F:metallopeptidase activity"/>
    <property type="evidence" value="ECO:0007669"/>
    <property type="project" value="InterPro"/>
</dbReference>
<dbReference type="Gene3D" id="3.40.390.10">
    <property type="entry name" value="Collagenase (Catalytic Domain)"/>
    <property type="match status" value="1"/>
</dbReference>
<keyword evidence="3" id="KW-1185">Reference proteome</keyword>
<proteinExistence type="predicted"/>
<feature type="signal peptide" evidence="1">
    <location>
        <begin position="1"/>
        <end position="23"/>
    </location>
</feature>
<dbReference type="Proteomes" id="UP000027238">
    <property type="component" value="Unassembled WGS sequence"/>
</dbReference>
<dbReference type="EMBL" id="JMSE01000363">
    <property type="protein sequence ID" value="KDN70329.1"/>
    <property type="molecule type" value="Genomic_DNA"/>
</dbReference>
<evidence type="ECO:0000313" key="2">
    <source>
        <dbReference type="EMBL" id="KDN70329.1"/>
    </source>
</evidence>
<dbReference type="InterPro" id="IPR024079">
    <property type="entry name" value="MetalloPept_cat_dom_sf"/>
</dbReference>
<protein>
    <submittedName>
        <fullName evidence="2">Uncharacterized protein</fullName>
    </submittedName>
</protein>
<organism evidence="2 3">
    <name type="scientific">Colletotrichum sublineola</name>
    <name type="common">Sorghum anthracnose fungus</name>
    <dbReference type="NCBI Taxonomy" id="1173701"/>
    <lineage>
        <taxon>Eukaryota</taxon>
        <taxon>Fungi</taxon>
        <taxon>Dikarya</taxon>
        <taxon>Ascomycota</taxon>
        <taxon>Pezizomycotina</taxon>
        <taxon>Sordariomycetes</taxon>
        <taxon>Hypocreomycetidae</taxon>
        <taxon>Glomerellales</taxon>
        <taxon>Glomerellaceae</taxon>
        <taxon>Colletotrichum</taxon>
        <taxon>Colletotrichum graminicola species complex</taxon>
    </lineage>
</organism>
<evidence type="ECO:0000313" key="3">
    <source>
        <dbReference type="Proteomes" id="UP000027238"/>
    </source>
</evidence>
<dbReference type="STRING" id="1173701.A0A066XRK6"/>
<dbReference type="HOGENOM" id="CLU_069405_0_0_1"/>
<reference evidence="3" key="1">
    <citation type="journal article" date="2014" name="Genome Announc.">
        <title>Draft genome sequence of Colletotrichum sublineola, a destructive pathogen of cultivated sorghum.</title>
        <authorList>
            <person name="Baroncelli R."/>
            <person name="Sanz-Martin J.M."/>
            <person name="Rech G.E."/>
            <person name="Sukno S.A."/>
            <person name="Thon M.R."/>
        </authorList>
    </citation>
    <scope>NUCLEOTIDE SEQUENCE [LARGE SCALE GENOMIC DNA]</scope>
    <source>
        <strain evidence="3">TX430BB</strain>
    </source>
</reference>
<dbReference type="OMA" id="NANTHAK"/>
<gene>
    <name evidence="2" type="ORF">CSUB01_11581</name>
</gene>
<name>A0A066XRK6_COLSU</name>
<comment type="caution">
    <text evidence="2">The sequence shown here is derived from an EMBL/GenBank/DDBJ whole genome shotgun (WGS) entry which is preliminary data.</text>
</comment>